<dbReference type="InterPro" id="IPR001055">
    <property type="entry name" value="Adrenodoxin-like"/>
</dbReference>
<proteinExistence type="inferred from homology"/>
<name>A0A5J5HBW9_9BACI</name>
<dbReference type="AlphaFoldDB" id="A0A5J5HBW9"/>
<gene>
    <name evidence="8" type="ORF">F4V44_21535</name>
</gene>
<dbReference type="Proteomes" id="UP000326671">
    <property type="component" value="Unassembled WGS sequence"/>
</dbReference>
<dbReference type="OrthoDB" id="9807864at2"/>
<dbReference type="GO" id="GO:0046872">
    <property type="term" value="F:metal ion binding"/>
    <property type="evidence" value="ECO:0007669"/>
    <property type="project" value="UniProtKB-KW"/>
</dbReference>
<evidence type="ECO:0000313" key="9">
    <source>
        <dbReference type="Proteomes" id="UP000326671"/>
    </source>
</evidence>
<evidence type="ECO:0000256" key="3">
    <source>
        <dbReference type="ARBA" id="ARBA00022723"/>
    </source>
</evidence>
<dbReference type="InterPro" id="IPR001041">
    <property type="entry name" value="2Fe-2S_ferredoxin-type"/>
</dbReference>
<evidence type="ECO:0000256" key="4">
    <source>
        <dbReference type="ARBA" id="ARBA00023004"/>
    </source>
</evidence>
<accession>A0A5J5HBW9</accession>
<dbReference type="PANTHER" id="PTHR23426">
    <property type="entry name" value="FERREDOXIN/ADRENODOXIN"/>
    <property type="match status" value="1"/>
</dbReference>
<dbReference type="RefSeq" id="WP_150442064.1">
    <property type="nucleotide sequence ID" value="NZ_VYKL01000037.1"/>
</dbReference>
<keyword evidence="2" id="KW-0001">2Fe-2S</keyword>
<reference evidence="8 9" key="1">
    <citation type="submission" date="2019-09" db="EMBL/GenBank/DDBJ databases">
        <title>Whole genome sequences of isolates from the Mars Exploration Rovers.</title>
        <authorList>
            <person name="Seuylemezian A."/>
            <person name="Vaishampayan P."/>
        </authorList>
    </citation>
    <scope>NUCLEOTIDE SEQUENCE [LARGE SCALE GENOMIC DNA]</scope>
    <source>
        <strain evidence="8 9">MER_TA_151</strain>
    </source>
</reference>
<sequence>MKKLTIGSLKYGSVKSTVLVNSPVIMEKPRDNNPTTIATETNKVVDISQNGYNFKVEVIKGQSLLDAALEQNMPLNYSCKKGTCGKCKVSVINGEQYLQPVNNLEEKKLHLSIKNGHRLACQAIVK</sequence>
<dbReference type="GO" id="GO:0051537">
    <property type="term" value="F:2 iron, 2 sulfur cluster binding"/>
    <property type="evidence" value="ECO:0007669"/>
    <property type="project" value="UniProtKB-KW"/>
</dbReference>
<evidence type="ECO:0000259" key="7">
    <source>
        <dbReference type="PROSITE" id="PS51085"/>
    </source>
</evidence>
<dbReference type="GO" id="GO:0140647">
    <property type="term" value="P:P450-containing electron transport chain"/>
    <property type="evidence" value="ECO:0007669"/>
    <property type="project" value="InterPro"/>
</dbReference>
<keyword evidence="5" id="KW-0411">Iron-sulfur</keyword>
<dbReference type="Gene3D" id="3.10.20.30">
    <property type="match status" value="1"/>
</dbReference>
<evidence type="ECO:0000256" key="5">
    <source>
        <dbReference type="ARBA" id="ARBA00023014"/>
    </source>
</evidence>
<keyword evidence="4" id="KW-0408">Iron</keyword>
<evidence type="ECO:0000256" key="6">
    <source>
        <dbReference type="ARBA" id="ARBA00034078"/>
    </source>
</evidence>
<evidence type="ECO:0000256" key="2">
    <source>
        <dbReference type="ARBA" id="ARBA00022714"/>
    </source>
</evidence>
<dbReference type="InterPro" id="IPR012675">
    <property type="entry name" value="Beta-grasp_dom_sf"/>
</dbReference>
<dbReference type="GO" id="GO:0009055">
    <property type="term" value="F:electron transfer activity"/>
    <property type="evidence" value="ECO:0007669"/>
    <property type="project" value="TreeGrafter"/>
</dbReference>
<evidence type="ECO:0000313" key="8">
    <source>
        <dbReference type="EMBL" id="KAA9017052.1"/>
    </source>
</evidence>
<dbReference type="Pfam" id="PF00111">
    <property type="entry name" value="Fer2"/>
    <property type="match status" value="1"/>
</dbReference>
<evidence type="ECO:0000256" key="1">
    <source>
        <dbReference type="ARBA" id="ARBA00010914"/>
    </source>
</evidence>
<keyword evidence="3" id="KW-0479">Metal-binding</keyword>
<comment type="cofactor">
    <cofactor evidence="6">
        <name>[2Fe-2S] cluster</name>
        <dbReference type="ChEBI" id="CHEBI:190135"/>
    </cofactor>
</comment>
<feature type="domain" description="2Fe-2S ferredoxin-type" evidence="7">
    <location>
        <begin position="43"/>
        <end position="126"/>
    </location>
</feature>
<dbReference type="PANTHER" id="PTHR23426:SF65">
    <property type="entry name" value="FERREDOXIN-2, MITOCHONDRIAL"/>
    <property type="match status" value="1"/>
</dbReference>
<dbReference type="PROSITE" id="PS51085">
    <property type="entry name" value="2FE2S_FER_2"/>
    <property type="match status" value="1"/>
</dbReference>
<dbReference type="SUPFAM" id="SSF54292">
    <property type="entry name" value="2Fe-2S ferredoxin-like"/>
    <property type="match status" value="1"/>
</dbReference>
<comment type="caution">
    <text evidence="8">The sequence shown here is derived from an EMBL/GenBank/DDBJ whole genome shotgun (WGS) entry which is preliminary data.</text>
</comment>
<comment type="similarity">
    <text evidence="1">Belongs to the adrenodoxin/putidaredoxin family.</text>
</comment>
<organism evidence="8 9">
    <name type="scientific">Niallia endozanthoxylica</name>
    <dbReference type="NCBI Taxonomy" id="2036016"/>
    <lineage>
        <taxon>Bacteria</taxon>
        <taxon>Bacillati</taxon>
        <taxon>Bacillota</taxon>
        <taxon>Bacilli</taxon>
        <taxon>Bacillales</taxon>
        <taxon>Bacillaceae</taxon>
        <taxon>Niallia</taxon>
    </lineage>
</organism>
<keyword evidence="9" id="KW-1185">Reference proteome</keyword>
<dbReference type="EMBL" id="VYKL01000037">
    <property type="protein sequence ID" value="KAA9017052.1"/>
    <property type="molecule type" value="Genomic_DNA"/>
</dbReference>
<protein>
    <submittedName>
        <fullName evidence="8">2Fe-2S iron-sulfur cluster binding domain-containing protein</fullName>
    </submittedName>
</protein>
<dbReference type="InterPro" id="IPR036010">
    <property type="entry name" value="2Fe-2S_ferredoxin-like_sf"/>
</dbReference>
<dbReference type="CDD" id="cd00207">
    <property type="entry name" value="fer2"/>
    <property type="match status" value="1"/>
</dbReference>